<proteinExistence type="predicted"/>
<dbReference type="WBParaSite" id="jg18534">
    <property type="protein sequence ID" value="jg18534"/>
    <property type="gene ID" value="jg18534"/>
</dbReference>
<sequence length="145" mass="16682">MRIRYKNDISEAYIQTSGAHDHRRLLDNGLSSPVNKKIEALDEPHSGKAAKHIQTNIQDDVELEGLVILSLEPVQNQKADNARKDLPKAKIHETAVEEIKEDHPEHYVYHQEYVWLIRSSCCNIDAELELMWTELLQAETTNNLD</sequence>
<name>A0A915DCR0_9BILA</name>
<protein>
    <submittedName>
        <fullName evidence="2">Uncharacterized protein</fullName>
    </submittedName>
</protein>
<dbReference type="AlphaFoldDB" id="A0A915DCR0"/>
<evidence type="ECO:0000313" key="1">
    <source>
        <dbReference type="Proteomes" id="UP000887574"/>
    </source>
</evidence>
<evidence type="ECO:0000313" key="2">
    <source>
        <dbReference type="WBParaSite" id="jg18534"/>
    </source>
</evidence>
<organism evidence="1 2">
    <name type="scientific">Ditylenchus dipsaci</name>
    <dbReference type="NCBI Taxonomy" id="166011"/>
    <lineage>
        <taxon>Eukaryota</taxon>
        <taxon>Metazoa</taxon>
        <taxon>Ecdysozoa</taxon>
        <taxon>Nematoda</taxon>
        <taxon>Chromadorea</taxon>
        <taxon>Rhabditida</taxon>
        <taxon>Tylenchina</taxon>
        <taxon>Tylenchomorpha</taxon>
        <taxon>Sphaerularioidea</taxon>
        <taxon>Anguinidae</taxon>
        <taxon>Anguininae</taxon>
        <taxon>Ditylenchus</taxon>
    </lineage>
</organism>
<keyword evidence="1" id="KW-1185">Reference proteome</keyword>
<accession>A0A915DCR0</accession>
<reference evidence="2" key="1">
    <citation type="submission" date="2022-11" db="UniProtKB">
        <authorList>
            <consortium name="WormBaseParasite"/>
        </authorList>
    </citation>
    <scope>IDENTIFICATION</scope>
</reference>
<dbReference type="Proteomes" id="UP000887574">
    <property type="component" value="Unplaced"/>
</dbReference>